<comment type="caution">
    <text evidence="3">The sequence shown here is derived from an EMBL/GenBank/DDBJ whole genome shotgun (WGS) entry which is preliminary data.</text>
</comment>
<evidence type="ECO:0000256" key="1">
    <source>
        <dbReference type="SAM" id="MobiDB-lite"/>
    </source>
</evidence>
<keyword evidence="4" id="KW-1185">Reference proteome</keyword>
<name>A0A3B0BPC4_9ACTN</name>
<sequence length="196" mass="20705">MKRRIAAVTAATATAVLVVAGCSSSSGGGKDGDKPGAKKTESAADRQAREYREAAKKDRAKMLEVALAYGKATALHDGEASCRLMTDEGRPGKDSSFESCVKFLKPLDAEVRAVAEAASFSVTGEPVAVPAVGDHPAGTGVMVTEESKPDGHTSYHRTALRMVKVKGTWLVDQDEDVYDSEMKNSSPAFSALMRSH</sequence>
<dbReference type="OrthoDB" id="4149824at2"/>
<feature type="chain" id="PRO_5039385460" description="Lipoprotein" evidence="2">
    <location>
        <begin position="21"/>
        <end position="196"/>
    </location>
</feature>
<protein>
    <recommendedName>
        <fullName evidence="5">Lipoprotein</fullName>
    </recommendedName>
</protein>
<evidence type="ECO:0000313" key="4">
    <source>
        <dbReference type="Proteomes" id="UP000270343"/>
    </source>
</evidence>
<proteinExistence type="predicted"/>
<gene>
    <name evidence="3" type="ORF">D7231_10560</name>
</gene>
<organism evidence="3 4">
    <name type="scientific">Streptomyces klenkii</name>
    <dbReference type="NCBI Taxonomy" id="1420899"/>
    <lineage>
        <taxon>Bacteria</taxon>
        <taxon>Bacillati</taxon>
        <taxon>Actinomycetota</taxon>
        <taxon>Actinomycetes</taxon>
        <taxon>Kitasatosporales</taxon>
        <taxon>Streptomycetaceae</taxon>
        <taxon>Streptomyces</taxon>
    </lineage>
</organism>
<feature type="region of interest" description="Disordered" evidence="1">
    <location>
        <begin position="22"/>
        <end position="55"/>
    </location>
</feature>
<dbReference type="PROSITE" id="PS51257">
    <property type="entry name" value="PROKAR_LIPOPROTEIN"/>
    <property type="match status" value="1"/>
</dbReference>
<evidence type="ECO:0008006" key="5">
    <source>
        <dbReference type="Google" id="ProtNLM"/>
    </source>
</evidence>
<feature type="compositionally biased region" description="Basic and acidic residues" evidence="1">
    <location>
        <begin position="30"/>
        <end position="55"/>
    </location>
</feature>
<dbReference type="EMBL" id="RBAM01000004">
    <property type="protein sequence ID" value="RKN74324.1"/>
    <property type="molecule type" value="Genomic_DNA"/>
</dbReference>
<dbReference type="Proteomes" id="UP000270343">
    <property type="component" value="Unassembled WGS sequence"/>
</dbReference>
<accession>A0A3B0BPC4</accession>
<dbReference type="AlphaFoldDB" id="A0A3B0BPC4"/>
<evidence type="ECO:0000313" key="3">
    <source>
        <dbReference type="EMBL" id="RKN74324.1"/>
    </source>
</evidence>
<feature type="signal peptide" evidence="2">
    <location>
        <begin position="1"/>
        <end position="20"/>
    </location>
</feature>
<keyword evidence="2" id="KW-0732">Signal</keyword>
<reference evidence="3 4" key="1">
    <citation type="journal article" date="2015" name="Antonie Van Leeuwenhoek">
        <title>Streptomyces klenkii sp. nov., isolated from deep marine sediment.</title>
        <authorList>
            <person name="Veyisoglu A."/>
            <person name="Sahin N."/>
        </authorList>
    </citation>
    <scope>NUCLEOTIDE SEQUENCE [LARGE SCALE GENOMIC DNA]</scope>
    <source>
        <strain evidence="3 4">KCTC 29202</strain>
    </source>
</reference>
<evidence type="ECO:0000256" key="2">
    <source>
        <dbReference type="SAM" id="SignalP"/>
    </source>
</evidence>
<dbReference type="RefSeq" id="WP_120754774.1">
    <property type="nucleotide sequence ID" value="NZ_RBAM01000004.1"/>
</dbReference>